<evidence type="ECO:0000256" key="6">
    <source>
        <dbReference type="ARBA" id="ARBA00022982"/>
    </source>
</evidence>
<dbReference type="NCBIfam" id="NF004050">
    <property type="entry name" value="PRK05569.1"/>
    <property type="match status" value="1"/>
</dbReference>
<evidence type="ECO:0000259" key="8">
    <source>
        <dbReference type="PROSITE" id="PS50902"/>
    </source>
</evidence>
<comment type="caution">
    <text evidence="9">The sequence shown here is derived from an EMBL/GenBank/DDBJ whole genome shotgun (WGS) entry which is preliminary data.</text>
</comment>
<protein>
    <recommendedName>
        <fullName evidence="7">Flavodoxin</fullName>
    </recommendedName>
</protein>
<dbReference type="NCBIfam" id="TIGR01753">
    <property type="entry name" value="flav_short"/>
    <property type="match status" value="1"/>
</dbReference>
<dbReference type="GO" id="GO:0009055">
    <property type="term" value="F:electron transfer activity"/>
    <property type="evidence" value="ECO:0007669"/>
    <property type="project" value="UniProtKB-UniRule"/>
</dbReference>
<sequence>MKKLTIIYWSNNGNVEVLANHIAKGAKEAGATVLVKLVSEATVEDVTGADAVAFGSPSMDNNRIEQKEMQPFIDKFKLIPISNKVTGLFGSYGWDDGEFMNKWVSQMKDYEFNVIQNLTVNEAPSKQQLVEAEEMGKNLVK</sequence>
<evidence type="ECO:0000256" key="4">
    <source>
        <dbReference type="ARBA" id="ARBA00022630"/>
    </source>
</evidence>
<evidence type="ECO:0000256" key="2">
    <source>
        <dbReference type="ARBA" id="ARBA00005267"/>
    </source>
</evidence>
<proteinExistence type="inferred from homology"/>
<comment type="cofactor">
    <cofactor evidence="1 7">
        <name>FMN</name>
        <dbReference type="ChEBI" id="CHEBI:58210"/>
    </cofactor>
</comment>
<feature type="domain" description="Flavodoxin-like" evidence="8">
    <location>
        <begin position="4"/>
        <end position="140"/>
    </location>
</feature>
<dbReference type="InterPro" id="IPR029039">
    <property type="entry name" value="Flavoprotein-like_sf"/>
</dbReference>
<evidence type="ECO:0000313" key="9">
    <source>
        <dbReference type="EMBL" id="GCD09047.1"/>
    </source>
</evidence>
<dbReference type="GO" id="GO:0016651">
    <property type="term" value="F:oxidoreductase activity, acting on NAD(P)H"/>
    <property type="evidence" value="ECO:0007669"/>
    <property type="project" value="UniProtKB-ARBA"/>
</dbReference>
<dbReference type="InterPro" id="IPR010087">
    <property type="entry name" value="Flav_short"/>
</dbReference>
<keyword evidence="10" id="KW-1185">Reference proteome</keyword>
<keyword evidence="3 7" id="KW-0813">Transport</keyword>
<organism evidence="9 10">
    <name type="scientific">Clostridium tagluense</name>
    <dbReference type="NCBI Taxonomy" id="360422"/>
    <lineage>
        <taxon>Bacteria</taxon>
        <taxon>Bacillati</taxon>
        <taxon>Bacillota</taxon>
        <taxon>Clostridia</taxon>
        <taxon>Eubacteriales</taxon>
        <taxon>Clostridiaceae</taxon>
        <taxon>Clostridium</taxon>
    </lineage>
</organism>
<evidence type="ECO:0000313" key="10">
    <source>
        <dbReference type="Proteomes" id="UP000287872"/>
    </source>
</evidence>
<dbReference type="PANTHER" id="PTHR43717:SF1">
    <property type="entry name" value="ANAEROBIC NITRIC OXIDE REDUCTASE FLAVORUBREDOXIN"/>
    <property type="match status" value="1"/>
</dbReference>
<gene>
    <name evidence="9" type="ORF">Ctaglu_06700</name>
</gene>
<dbReference type="InterPro" id="IPR008254">
    <property type="entry name" value="Flavodoxin/NO_synth"/>
</dbReference>
<dbReference type="SUPFAM" id="SSF52218">
    <property type="entry name" value="Flavoproteins"/>
    <property type="match status" value="1"/>
</dbReference>
<evidence type="ECO:0000256" key="5">
    <source>
        <dbReference type="ARBA" id="ARBA00022643"/>
    </source>
</evidence>
<reference evidence="9 10" key="1">
    <citation type="submission" date="2018-11" db="EMBL/GenBank/DDBJ databases">
        <title>Genome sequencing and assembly of Clostridium tagluense strain A121.</title>
        <authorList>
            <person name="Murakami T."/>
            <person name="Segawa T."/>
            <person name="Shcherbakova V.A."/>
            <person name="Mori H."/>
            <person name="Yoshimura Y."/>
        </authorList>
    </citation>
    <scope>NUCLEOTIDE SEQUENCE [LARGE SCALE GENOMIC DNA]</scope>
    <source>
        <strain evidence="9 10">A121</strain>
    </source>
</reference>
<evidence type="ECO:0000256" key="3">
    <source>
        <dbReference type="ARBA" id="ARBA00022448"/>
    </source>
</evidence>
<evidence type="ECO:0000256" key="7">
    <source>
        <dbReference type="RuleBase" id="RU367037"/>
    </source>
</evidence>
<dbReference type="EMBL" id="BHYK01000003">
    <property type="protein sequence ID" value="GCD09047.1"/>
    <property type="molecule type" value="Genomic_DNA"/>
</dbReference>
<evidence type="ECO:0000256" key="1">
    <source>
        <dbReference type="ARBA" id="ARBA00001917"/>
    </source>
</evidence>
<dbReference type="Proteomes" id="UP000287872">
    <property type="component" value="Unassembled WGS sequence"/>
</dbReference>
<dbReference type="OrthoDB" id="9790745at2"/>
<dbReference type="PROSITE" id="PS50902">
    <property type="entry name" value="FLAVODOXIN_LIKE"/>
    <property type="match status" value="1"/>
</dbReference>
<dbReference type="GO" id="GO:0010181">
    <property type="term" value="F:FMN binding"/>
    <property type="evidence" value="ECO:0007669"/>
    <property type="project" value="UniProtKB-UniRule"/>
</dbReference>
<keyword evidence="4 7" id="KW-0285">Flavoprotein</keyword>
<keyword evidence="5 7" id="KW-0288">FMN</keyword>
<dbReference type="Pfam" id="PF00258">
    <property type="entry name" value="Flavodoxin_1"/>
    <property type="match status" value="1"/>
</dbReference>
<dbReference type="AlphaFoldDB" id="A0A401UHK8"/>
<comment type="similarity">
    <text evidence="2 7">Belongs to the flavodoxin family.</text>
</comment>
<dbReference type="RefSeq" id="WP_124998091.1">
    <property type="nucleotide sequence ID" value="NZ_BHYK01000003.1"/>
</dbReference>
<dbReference type="PANTHER" id="PTHR43717">
    <property type="entry name" value="ANAEROBIC NITRIC OXIDE REDUCTASE FLAVORUBREDOXIN"/>
    <property type="match status" value="1"/>
</dbReference>
<keyword evidence="6 7" id="KW-0249">Electron transport</keyword>
<accession>A0A401UHK8</accession>
<comment type="function">
    <text evidence="7">Low-potential electron donor to a number of redox enzymes.</text>
</comment>
<dbReference type="Gene3D" id="3.40.50.360">
    <property type="match status" value="1"/>
</dbReference>
<name>A0A401UHK8_9CLOT</name>